<sequence length="275" mass="29019">MSARALRLSAGLPARVALGAVALLVALFLVFPVVIVIPLSFSGSEFLSFPPESWSLRWYADFFTTARWLESAWLSIWIAVVAAILATVLGTAAALGLARAKFPGRAVVTAFLLSPLVVPAIIVSIGVYFFYAPLGLVGSPIGIAIAHATLASPFVLVNVTAALAGFDPRLEQAAKNLGASGWSTFRLVTFPIIKPGVMAGAVFAFIASFDEMIVALFITSPGNVTLPIRMWESMRNEISPAIAAVSTLVILLSVSLFFVAARIQARAVARSGGDR</sequence>
<proteinExistence type="inferred from homology"/>
<dbReference type="PANTHER" id="PTHR43357">
    <property type="entry name" value="INNER MEMBRANE ABC TRANSPORTER PERMEASE PROTEIN YDCV"/>
    <property type="match status" value="1"/>
</dbReference>
<reference evidence="10 11" key="1">
    <citation type="submission" date="2016-10" db="EMBL/GenBank/DDBJ databases">
        <authorList>
            <person name="de Groot N.N."/>
        </authorList>
    </citation>
    <scope>NUCLEOTIDE SEQUENCE [LARGE SCALE GENOMIC DNA]</scope>
    <source>
        <strain evidence="10 11">CGMCC 1.11030</strain>
    </source>
</reference>
<evidence type="ECO:0000256" key="3">
    <source>
        <dbReference type="ARBA" id="ARBA00022475"/>
    </source>
</evidence>
<organism evidence="10 11">
    <name type="scientific">Albimonas pacifica</name>
    <dbReference type="NCBI Taxonomy" id="1114924"/>
    <lineage>
        <taxon>Bacteria</taxon>
        <taxon>Pseudomonadati</taxon>
        <taxon>Pseudomonadota</taxon>
        <taxon>Alphaproteobacteria</taxon>
        <taxon>Rhodobacterales</taxon>
        <taxon>Paracoccaceae</taxon>
        <taxon>Albimonas</taxon>
    </lineage>
</organism>
<dbReference type="AlphaFoldDB" id="A0A1I3BK86"/>
<feature type="transmembrane region" description="Helical" evidence="8">
    <location>
        <begin position="12"/>
        <end position="41"/>
    </location>
</feature>
<evidence type="ECO:0000313" key="10">
    <source>
        <dbReference type="EMBL" id="SFH62734.1"/>
    </source>
</evidence>
<feature type="transmembrane region" description="Helical" evidence="8">
    <location>
        <begin position="238"/>
        <end position="261"/>
    </location>
</feature>
<evidence type="ECO:0000256" key="2">
    <source>
        <dbReference type="ARBA" id="ARBA00022448"/>
    </source>
</evidence>
<evidence type="ECO:0000256" key="5">
    <source>
        <dbReference type="ARBA" id="ARBA00022692"/>
    </source>
</evidence>
<evidence type="ECO:0000313" key="11">
    <source>
        <dbReference type="Proteomes" id="UP000199377"/>
    </source>
</evidence>
<dbReference type="OrthoDB" id="9815533at2"/>
<dbReference type="STRING" id="1114924.SAMN05216258_101153"/>
<evidence type="ECO:0000259" key="9">
    <source>
        <dbReference type="PROSITE" id="PS50928"/>
    </source>
</evidence>
<feature type="domain" description="ABC transmembrane type-1" evidence="9">
    <location>
        <begin position="72"/>
        <end position="260"/>
    </location>
</feature>
<keyword evidence="7 8" id="KW-0472">Membrane</keyword>
<keyword evidence="6 8" id="KW-1133">Transmembrane helix</keyword>
<feature type="transmembrane region" description="Helical" evidence="8">
    <location>
        <begin position="110"/>
        <end position="131"/>
    </location>
</feature>
<evidence type="ECO:0000256" key="7">
    <source>
        <dbReference type="ARBA" id="ARBA00023136"/>
    </source>
</evidence>
<dbReference type="PANTHER" id="PTHR43357:SF4">
    <property type="entry name" value="INNER MEMBRANE ABC TRANSPORTER PERMEASE PROTEIN YDCV"/>
    <property type="match status" value="1"/>
</dbReference>
<keyword evidence="5 8" id="KW-0812">Transmembrane</keyword>
<dbReference type="Proteomes" id="UP000199377">
    <property type="component" value="Unassembled WGS sequence"/>
</dbReference>
<dbReference type="EMBL" id="FOQH01000001">
    <property type="protein sequence ID" value="SFH62734.1"/>
    <property type="molecule type" value="Genomic_DNA"/>
</dbReference>
<evidence type="ECO:0000256" key="1">
    <source>
        <dbReference type="ARBA" id="ARBA00004429"/>
    </source>
</evidence>
<accession>A0A1I3BK86</accession>
<dbReference type="InterPro" id="IPR035906">
    <property type="entry name" value="MetI-like_sf"/>
</dbReference>
<feature type="transmembrane region" description="Helical" evidence="8">
    <location>
        <begin position="196"/>
        <end position="218"/>
    </location>
</feature>
<comment type="similarity">
    <text evidence="8">Belongs to the binding-protein-dependent transport system permease family.</text>
</comment>
<evidence type="ECO:0000256" key="4">
    <source>
        <dbReference type="ARBA" id="ARBA00022519"/>
    </source>
</evidence>
<dbReference type="RefSeq" id="WP_092856839.1">
    <property type="nucleotide sequence ID" value="NZ_FOQH01000001.1"/>
</dbReference>
<dbReference type="Pfam" id="PF00528">
    <property type="entry name" value="BPD_transp_1"/>
    <property type="match status" value="1"/>
</dbReference>
<keyword evidence="11" id="KW-1185">Reference proteome</keyword>
<comment type="subcellular location">
    <subcellularLocation>
        <location evidence="1">Cell inner membrane</location>
        <topology evidence="1">Multi-pass membrane protein</topology>
    </subcellularLocation>
    <subcellularLocation>
        <location evidence="8">Cell membrane</location>
        <topology evidence="8">Multi-pass membrane protein</topology>
    </subcellularLocation>
</comment>
<gene>
    <name evidence="10" type="ORF">SAMN05216258_101153</name>
</gene>
<feature type="transmembrane region" description="Helical" evidence="8">
    <location>
        <begin position="72"/>
        <end position="98"/>
    </location>
</feature>
<keyword evidence="4" id="KW-0997">Cell inner membrane</keyword>
<evidence type="ECO:0000256" key="6">
    <source>
        <dbReference type="ARBA" id="ARBA00022989"/>
    </source>
</evidence>
<dbReference type="InterPro" id="IPR000515">
    <property type="entry name" value="MetI-like"/>
</dbReference>
<dbReference type="Gene3D" id="1.10.3720.10">
    <property type="entry name" value="MetI-like"/>
    <property type="match status" value="1"/>
</dbReference>
<feature type="transmembrane region" description="Helical" evidence="8">
    <location>
        <begin position="143"/>
        <end position="166"/>
    </location>
</feature>
<dbReference type="PROSITE" id="PS50928">
    <property type="entry name" value="ABC_TM1"/>
    <property type="match status" value="1"/>
</dbReference>
<dbReference type="CDD" id="cd06261">
    <property type="entry name" value="TM_PBP2"/>
    <property type="match status" value="1"/>
</dbReference>
<keyword evidence="3" id="KW-1003">Cell membrane</keyword>
<evidence type="ECO:0000256" key="8">
    <source>
        <dbReference type="RuleBase" id="RU363032"/>
    </source>
</evidence>
<dbReference type="SUPFAM" id="SSF161098">
    <property type="entry name" value="MetI-like"/>
    <property type="match status" value="1"/>
</dbReference>
<protein>
    <submittedName>
        <fullName evidence="10">Putative spermidine/putrescine transport system permease protein</fullName>
    </submittedName>
</protein>
<keyword evidence="2 8" id="KW-0813">Transport</keyword>
<name>A0A1I3BK86_9RHOB</name>
<dbReference type="GO" id="GO:0055085">
    <property type="term" value="P:transmembrane transport"/>
    <property type="evidence" value="ECO:0007669"/>
    <property type="project" value="InterPro"/>
</dbReference>
<dbReference type="GO" id="GO:0005886">
    <property type="term" value="C:plasma membrane"/>
    <property type="evidence" value="ECO:0007669"/>
    <property type="project" value="UniProtKB-SubCell"/>
</dbReference>